<reference evidence="8" key="1">
    <citation type="journal article" date="2020" name="Fungal Divers.">
        <title>Resolving the Mortierellaceae phylogeny through synthesis of multi-gene phylogenetics and phylogenomics.</title>
        <authorList>
            <person name="Vandepol N."/>
            <person name="Liber J."/>
            <person name="Desiro A."/>
            <person name="Na H."/>
            <person name="Kennedy M."/>
            <person name="Barry K."/>
            <person name="Grigoriev I.V."/>
            <person name="Miller A.N."/>
            <person name="O'Donnell K."/>
            <person name="Stajich J.E."/>
            <person name="Bonito G."/>
        </authorList>
    </citation>
    <scope>NUCLEOTIDE SEQUENCE</scope>
    <source>
        <strain evidence="8">REB-010B</strain>
    </source>
</reference>
<sequence length="305" mass="34699">MHAASAAPIPPPIARQPLHTFNGTQFPYEVTGPAPPMIYKAGTVLDRCARPKSYAISFDDGPGQLTDELLEYLEEHGLKVTFFVNGDNWSYPESQRLLKRAYESQHQIAAHPWSHRDLGSLSDDGIREEMHRVEQAFRQILGVVPRYMRPPYGEHGERVRRVLEEMGYVIILWDVDRLDEKVEDFDYTSTSSTSDEKPMSGSRTSPYHRHRQQQHSHLSEQQDPLATSKWAEAVRGLPSTPLDRDTIILQGIYQEATPEWAIEHVQSLGFDVMTVGQCLGEDDPRLWYKEIGPPANTELVPKACH</sequence>
<dbReference type="PROSITE" id="PS51677">
    <property type="entry name" value="NODB"/>
    <property type="match status" value="1"/>
</dbReference>
<evidence type="ECO:0000256" key="1">
    <source>
        <dbReference type="ARBA" id="ARBA00001941"/>
    </source>
</evidence>
<dbReference type="OrthoDB" id="2125469at2759"/>
<evidence type="ECO:0000256" key="4">
    <source>
        <dbReference type="ARBA" id="ARBA00022801"/>
    </source>
</evidence>
<comment type="cofactor">
    <cofactor evidence="1">
        <name>Co(2+)</name>
        <dbReference type="ChEBI" id="CHEBI:48828"/>
    </cofactor>
</comment>
<dbReference type="Gene3D" id="3.20.20.370">
    <property type="entry name" value="Glycoside hydrolase/deacetylase"/>
    <property type="match status" value="1"/>
</dbReference>
<evidence type="ECO:0000256" key="2">
    <source>
        <dbReference type="ARBA" id="ARBA00022723"/>
    </source>
</evidence>
<evidence type="ECO:0000313" key="9">
    <source>
        <dbReference type="Proteomes" id="UP000738325"/>
    </source>
</evidence>
<protein>
    <recommendedName>
        <fullName evidence="7">NodB homology domain-containing protein</fullName>
    </recommendedName>
</protein>
<accession>A0A9P6RNN4</accession>
<dbReference type="EMBL" id="JAAAIP010000142">
    <property type="protein sequence ID" value="KAG0324619.1"/>
    <property type="molecule type" value="Genomic_DNA"/>
</dbReference>
<organism evidence="8 9">
    <name type="scientific">Dissophora globulifera</name>
    <dbReference type="NCBI Taxonomy" id="979702"/>
    <lineage>
        <taxon>Eukaryota</taxon>
        <taxon>Fungi</taxon>
        <taxon>Fungi incertae sedis</taxon>
        <taxon>Mucoromycota</taxon>
        <taxon>Mortierellomycotina</taxon>
        <taxon>Mortierellomycetes</taxon>
        <taxon>Mortierellales</taxon>
        <taxon>Mortierellaceae</taxon>
        <taxon>Dissophora</taxon>
    </lineage>
</organism>
<keyword evidence="5" id="KW-0119">Carbohydrate metabolism</keyword>
<dbReference type="AlphaFoldDB" id="A0A9P6RNN4"/>
<name>A0A9P6RNN4_9FUNG</name>
<dbReference type="Pfam" id="PF01522">
    <property type="entry name" value="Polysacc_deac_1"/>
    <property type="match status" value="1"/>
</dbReference>
<keyword evidence="2" id="KW-0479">Metal-binding</keyword>
<proteinExistence type="predicted"/>
<dbReference type="GO" id="GO:0005975">
    <property type="term" value="P:carbohydrate metabolic process"/>
    <property type="evidence" value="ECO:0007669"/>
    <property type="project" value="InterPro"/>
</dbReference>
<keyword evidence="4" id="KW-0378">Hydrolase</keyword>
<dbReference type="Proteomes" id="UP000738325">
    <property type="component" value="Unassembled WGS sequence"/>
</dbReference>
<evidence type="ECO:0000256" key="5">
    <source>
        <dbReference type="ARBA" id="ARBA00023277"/>
    </source>
</evidence>
<dbReference type="GO" id="GO:0046872">
    <property type="term" value="F:metal ion binding"/>
    <property type="evidence" value="ECO:0007669"/>
    <property type="project" value="UniProtKB-KW"/>
</dbReference>
<keyword evidence="3" id="KW-0732">Signal</keyword>
<comment type="caution">
    <text evidence="8">The sequence shown here is derived from an EMBL/GenBank/DDBJ whole genome shotgun (WGS) entry which is preliminary data.</text>
</comment>
<dbReference type="PANTHER" id="PTHR46471:SF2">
    <property type="entry name" value="CHITIN DEACETYLASE-RELATED"/>
    <property type="match status" value="1"/>
</dbReference>
<dbReference type="GO" id="GO:0016810">
    <property type="term" value="F:hydrolase activity, acting on carbon-nitrogen (but not peptide) bonds"/>
    <property type="evidence" value="ECO:0007669"/>
    <property type="project" value="InterPro"/>
</dbReference>
<evidence type="ECO:0000313" key="8">
    <source>
        <dbReference type="EMBL" id="KAG0324619.1"/>
    </source>
</evidence>
<dbReference type="SUPFAM" id="SSF88713">
    <property type="entry name" value="Glycoside hydrolase/deacetylase"/>
    <property type="match status" value="1"/>
</dbReference>
<evidence type="ECO:0000259" key="7">
    <source>
        <dbReference type="PROSITE" id="PS51677"/>
    </source>
</evidence>
<dbReference type="InterPro" id="IPR002509">
    <property type="entry name" value="NODB_dom"/>
</dbReference>
<feature type="region of interest" description="Disordered" evidence="6">
    <location>
        <begin position="187"/>
        <end position="225"/>
    </location>
</feature>
<evidence type="ECO:0000256" key="6">
    <source>
        <dbReference type="SAM" id="MobiDB-lite"/>
    </source>
</evidence>
<gene>
    <name evidence="8" type="ORF">BGZ99_001624</name>
</gene>
<evidence type="ECO:0000256" key="3">
    <source>
        <dbReference type="ARBA" id="ARBA00022729"/>
    </source>
</evidence>
<dbReference type="PANTHER" id="PTHR46471">
    <property type="entry name" value="CHITIN DEACETYLASE"/>
    <property type="match status" value="1"/>
</dbReference>
<feature type="domain" description="NodB homology" evidence="7">
    <location>
        <begin position="52"/>
        <end position="181"/>
    </location>
</feature>
<keyword evidence="9" id="KW-1185">Reference proteome</keyword>
<dbReference type="InterPro" id="IPR011330">
    <property type="entry name" value="Glyco_hydro/deAcase_b/a-brl"/>
</dbReference>